<dbReference type="STRING" id="84029.CROST_16640"/>
<dbReference type="PANTHER" id="PTHR38032">
    <property type="entry name" value="POLYMERASE-RELATED"/>
    <property type="match status" value="1"/>
</dbReference>
<accession>A0A1S8M872</accession>
<evidence type="ECO:0000313" key="2">
    <source>
        <dbReference type="Proteomes" id="UP000190951"/>
    </source>
</evidence>
<dbReference type="Gene3D" id="3.30.30.80">
    <property type="entry name" value="probable RNA-binding protein from clostridium symbiosum atcc 14940"/>
    <property type="match status" value="1"/>
</dbReference>
<dbReference type="Pfam" id="PF14804">
    <property type="entry name" value="Jag_N"/>
    <property type="match status" value="1"/>
</dbReference>
<name>A0A1S8M872_9CLOT</name>
<dbReference type="Proteomes" id="UP000190951">
    <property type="component" value="Chromosome"/>
</dbReference>
<dbReference type="EMBL" id="CP096983">
    <property type="protein sequence ID" value="URZ11288.1"/>
    <property type="molecule type" value="Genomic_DNA"/>
</dbReference>
<proteinExistence type="predicted"/>
<dbReference type="Pfam" id="PF03961">
    <property type="entry name" value="FapA"/>
    <property type="match status" value="2"/>
</dbReference>
<reference evidence="1 2" key="1">
    <citation type="submission" date="2022-04" db="EMBL/GenBank/DDBJ databases">
        <title>Genome sequence of C. roseum typestrain.</title>
        <authorList>
            <person name="Poehlein A."/>
            <person name="Schoch T."/>
            <person name="Duerre P."/>
            <person name="Daniel R."/>
        </authorList>
    </citation>
    <scope>NUCLEOTIDE SEQUENCE [LARGE SCALE GENOMIC DNA]</scope>
    <source>
        <strain evidence="1 2">DSM 7320</strain>
    </source>
</reference>
<dbReference type="InterPro" id="IPR046866">
    <property type="entry name" value="FapA_N"/>
</dbReference>
<gene>
    <name evidence="1" type="ORF">CROST_020050</name>
</gene>
<dbReference type="InterPro" id="IPR032782">
    <property type="entry name" value="KhpB_N"/>
</dbReference>
<organism evidence="1 2">
    <name type="scientific">Clostridium felsineum</name>
    <dbReference type="NCBI Taxonomy" id="36839"/>
    <lineage>
        <taxon>Bacteria</taxon>
        <taxon>Bacillati</taxon>
        <taxon>Bacillota</taxon>
        <taxon>Clostridia</taxon>
        <taxon>Eubacteriales</taxon>
        <taxon>Clostridiaceae</taxon>
        <taxon>Clostridium</taxon>
    </lineage>
</organism>
<dbReference type="AlphaFoldDB" id="A0A1S8M872"/>
<dbReference type="PANTHER" id="PTHR38032:SF1">
    <property type="entry name" value="RNA-BINDING PROTEIN KHPB N-TERMINAL DOMAIN-CONTAINING PROTEIN"/>
    <property type="match status" value="1"/>
</dbReference>
<dbReference type="Pfam" id="PF20250">
    <property type="entry name" value="FapA_N"/>
    <property type="match status" value="1"/>
</dbReference>
<dbReference type="InterPro" id="IPR046865">
    <property type="entry name" value="FapA_b_solenoid"/>
</dbReference>
<dbReference type="InterPro" id="IPR038247">
    <property type="entry name" value="Jag_N_dom_sf"/>
</dbReference>
<dbReference type="RefSeq" id="WP_077834059.1">
    <property type="nucleotide sequence ID" value="NZ_CP096983.1"/>
</dbReference>
<dbReference type="SMART" id="SM01245">
    <property type="entry name" value="Jag_N"/>
    <property type="match status" value="1"/>
</dbReference>
<sequence length="641" mass="71089">MDKEIISGTTVEECLEKACSKYNLSKNNIKYEVIEVKNGLFKKRASIEVEIVDNSNEENNKKDGNVEILNGKINVKDPEEGGECAKIVVPSNIGVQINGKEVKGTGEIYNSSDIEIYFHEIEKPERKVAINTSPDKMNAYISINYVNKNVYKLKDALASNKVVLESEILRTEKPPMYTKEEILEILKASNINYGIISDNLLKCTSGEEIIDLPIAQGVKVENDEDDKIEFKFSIKKNNKFQENQNGKIDFKSIGFINAVEEGTILAERHAGKEGHDGRDIYGNVIKKKSGKIVKINIGEGCEFKNENVVVAVRKGEPIYTGNKISVIAIHEVNSDVDLKTGNIKFVGDVFIHGNVSESMKVESEHNIKIDKNVQNATVSANGNIIIEKNAIFSNIFGGGQDVFVLKQLEFLNTIDLNIKNIIEAVGQVKHYNIHGKGSTDGQILKALLEGKFRLLPRLCEKFIEICDMEANADIVNFFKSKIIGMGPLNVENLNELDDLALLCEQKVTNLKNMLSVPVDVSVGYCQNSKIESSGNIFITGKGEYISNLTARNNIIFTNDNSVARGGTIKAKNEIKCGVIGSIAGVSTKIQVERHGNIYAEIAYQNTRFVIGNKEHVVENPCKGVHVYINKDDELIVDKLLL</sequence>
<dbReference type="InterPro" id="IPR005646">
    <property type="entry name" value="FapA"/>
</dbReference>
<dbReference type="KEGG" id="crw:CROST_020050"/>
<protein>
    <submittedName>
        <fullName evidence="1">Uncharacterized protein</fullName>
    </submittedName>
</protein>
<evidence type="ECO:0000313" key="1">
    <source>
        <dbReference type="EMBL" id="URZ11288.1"/>
    </source>
</evidence>
<keyword evidence="2" id="KW-1185">Reference proteome</keyword>